<protein>
    <submittedName>
        <fullName evidence="2">Uncharacterized protein</fullName>
    </submittedName>
</protein>
<reference evidence="2 3" key="1">
    <citation type="journal article" date="2020" name="Genome Biol. Evol.">
        <title>A new high-quality draft genome assembly of the Chinese cordyceps Ophiocordyceps sinensis.</title>
        <authorList>
            <person name="Shu R."/>
            <person name="Zhang J."/>
            <person name="Meng Q."/>
            <person name="Zhang H."/>
            <person name="Zhou G."/>
            <person name="Li M."/>
            <person name="Wu P."/>
            <person name="Zhao Y."/>
            <person name="Chen C."/>
            <person name="Qin Q."/>
        </authorList>
    </citation>
    <scope>NUCLEOTIDE SEQUENCE [LARGE SCALE GENOMIC DNA]</scope>
    <source>
        <strain evidence="2 3">IOZ07</strain>
    </source>
</reference>
<comment type="caution">
    <text evidence="2">The sequence shown here is derived from an EMBL/GenBank/DDBJ whole genome shotgun (WGS) entry which is preliminary data.</text>
</comment>
<accession>A0A8H4LSP5</accession>
<dbReference type="Proteomes" id="UP000557566">
    <property type="component" value="Unassembled WGS sequence"/>
</dbReference>
<organism evidence="2 3">
    <name type="scientific">Ophiocordyceps sinensis</name>
    <dbReference type="NCBI Taxonomy" id="72228"/>
    <lineage>
        <taxon>Eukaryota</taxon>
        <taxon>Fungi</taxon>
        <taxon>Dikarya</taxon>
        <taxon>Ascomycota</taxon>
        <taxon>Pezizomycotina</taxon>
        <taxon>Sordariomycetes</taxon>
        <taxon>Hypocreomycetidae</taxon>
        <taxon>Hypocreales</taxon>
        <taxon>Ophiocordycipitaceae</taxon>
        <taxon>Ophiocordyceps</taxon>
    </lineage>
</organism>
<evidence type="ECO:0000313" key="2">
    <source>
        <dbReference type="EMBL" id="KAF4504242.1"/>
    </source>
</evidence>
<feature type="region of interest" description="Disordered" evidence="1">
    <location>
        <begin position="33"/>
        <end position="74"/>
    </location>
</feature>
<proteinExistence type="predicted"/>
<evidence type="ECO:0000313" key="3">
    <source>
        <dbReference type="Proteomes" id="UP000557566"/>
    </source>
</evidence>
<sequence>MFVDDALVDHYDAIELSSVADAAVVAVTPEVRTTTPRRRRRDRLVPSRLRRQQQQQPAQRVVSLEAQAPRGTDEENPLFGAASEMVSVALAAVGVNLCALVFQPTSEHREVLGDRWKVGHGLVHVSTAMATTTVIFCLVVRERAALSTEDRGRRRHERVSDLRVPP</sequence>
<gene>
    <name evidence="2" type="ORF">G6O67_008418</name>
</gene>
<name>A0A8H4LSP5_9HYPO</name>
<dbReference type="AlphaFoldDB" id="A0A8H4LSP5"/>
<dbReference type="EMBL" id="JAAVMX010000011">
    <property type="protein sequence ID" value="KAF4504242.1"/>
    <property type="molecule type" value="Genomic_DNA"/>
</dbReference>
<keyword evidence="3" id="KW-1185">Reference proteome</keyword>
<feature type="compositionally biased region" description="Low complexity" evidence="1">
    <location>
        <begin position="52"/>
        <end position="64"/>
    </location>
</feature>
<evidence type="ECO:0000256" key="1">
    <source>
        <dbReference type="SAM" id="MobiDB-lite"/>
    </source>
</evidence>